<gene>
    <name evidence="3" type="ORF">DET56_10518</name>
</gene>
<sequence>MSKTPHDEERVFQEEDFEYQRPEWGHKQFKRMVWKTRWKFFLNAGGALFLIFMVYHIYVSSLHIYFDQSKVRNDFIRSIVSVVEMHGDGLRVEKTNYELFEVTPLLTQKANLKIYRHVGSWEVITGEIQAELSITGKFTYTITNTGAYMNGNNPGPFYLPYSLVDGIPTKDKDASDDSSSLNRLRKIDDGHVAEMSLSLKNLAHPDQLMQLLTDYDVAVTAMPIYSGELKDQDISYSRSGMFNYNIPHLSLKPLSEFKEDGANWYNYFVPEDSGQMQEQVQAMLSDLEWMSNHLEYSGAELDKQRLAYLKKNGVQVYGAVVTGPVRELEKLTKVPEFQHFQLNRVEIWNWD</sequence>
<accession>A0A855YCU7</accession>
<feature type="transmembrane region" description="Helical" evidence="1">
    <location>
        <begin position="40"/>
        <end position="58"/>
    </location>
</feature>
<dbReference type="RefSeq" id="WP_244192694.1">
    <property type="nucleotide sequence ID" value="NZ_QGTZ01000005.1"/>
</dbReference>
<keyword evidence="1" id="KW-0812">Transmembrane</keyword>
<reference evidence="3 4" key="1">
    <citation type="submission" date="2018-05" db="EMBL/GenBank/DDBJ databases">
        <title>Freshwater and sediment microbial communities from various areas in North America, analyzing microbe dynamics in response to fracking.</title>
        <authorList>
            <person name="Lamendella R."/>
        </authorList>
    </citation>
    <scope>NUCLEOTIDE SEQUENCE [LARGE SCALE GENOMIC DNA]</scope>
    <source>
        <strain evidence="3 4">DB-3</strain>
    </source>
</reference>
<evidence type="ECO:0000256" key="1">
    <source>
        <dbReference type="SAM" id="Phobius"/>
    </source>
</evidence>
<feature type="domain" description="Sigma factor regulator C-terminal" evidence="2">
    <location>
        <begin position="184"/>
        <end position="342"/>
    </location>
</feature>
<dbReference type="InterPro" id="IPR025672">
    <property type="entry name" value="Sigma_reg_C_dom"/>
</dbReference>
<evidence type="ECO:0000313" key="4">
    <source>
        <dbReference type="Proteomes" id="UP000247078"/>
    </source>
</evidence>
<keyword evidence="1" id="KW-1133">Transmembrane helix</keyword>
<evidence type="ECO:0000259" key="2">
    <source>
        <dbReference type="Pfam" id="PF13791"/>
    </source>
</evidence>
<organism evidence="3 4">
    <name type="scientific">Paenibacillus pabuli</name>
    <dbReference type="NCBI Taxonomy" id="1472"/>
    <lineage>
        <taxon>Bacteria</taxon>
        <taxon>Bacillati</taxon>
        <taxon>Bacillota</taxon>
        <taxon>Bacilli</taxon>
        <taxon>Bacillales</taxon>
        <taxon>Paenibacillaceae</taxon>
        <taxon>Paenibacillus</taxon>
    </lineage>
</organism>
<comment type="caution">
    <text evidence="3">The sequence shown here is derived from an EMBL/GenBank/DDBJ whole genome shotgun (WGS) entry which is preliminary data.</text>
</comment>
<dbReference type="Pfam" id="PF13791">
    <property type="entry name" value="Sigma_reg_C"/>
    <property type="match status" value="1"/>
</dbReference>
<dbReference type="AlphaFoldDB" id="A0A855YCU7"/>
<evidence type="ECO:0000313" key="3">
    <source>
        <dbReference type="EMBL" id="PWW40746.1"/>
    </source>
</evidence>
<dbReference type="Proteomes" id="UP000247078">
    <property type="component" value="Unassembled WGS sequence"/>
</dbReference>
<name>A0A855YCU7_9BACL</name>
<dbReference type="EMBL" id="QGTZ01000005">
    <property type="protein sequence ID" value="PWW40746.1"/>
    <property type="molecule type" value="Genomic_DNA"/>
</dbReference>
<keyword evidence="1" id="KW-0472">Membrane</keyword>
<proteinExistence type="predicted"/>
<protein>
    <submittedName>
        <fullName evidence="3">Sigma factor regulator</fullName>
    </submittedName>
</protein>